<dbReference type="EMBL" id="NNRN01000056">
    <property type="protein sequence ID" value="OYR26028.1"/>
    <property type="molecule type" value="Genomic_DNA"/>
</dbReference>
<dbReference type="AlphaFoldDB" id="A0A256GGA1"/>
<proteinExistence type="predicted"/>
<accession>A0A256GGA1</accession>
<comment type="caution">
    <text evidence="1">The sequence shown here is derived from an EMBL/GenBank/DDBJ whole genome shotgun (WGS) entry which is preliminary data.</text>
</comment>
<organism evidence="1 2">
    <name type="scientific">Brucella lupini</name>
    <dbReference type="NCBI Taxonomy" id="255457"/>
    <lineage>
        <taxon>Bacteria</taxon>
        <taxon>Pseudomonadati</taxon>
        <taxon>Pseudomonadota</taxon>
        <taxon>Alphaproteobacteria</taxon>
        <taxon>Hyphomicrobiales</taxon>
        <taxon>Brucellaceae</taxon>
        <taxon>Brucella/Ochrobactrum group</taxon>
        <taxon>Brucella</taxon>
    </lineage>
</organism>
<gene>
    <name evidence="1" type="ORF">CES86_4082</name>
</gene>
<evidence type="ECO:0000313" key="2">
    <source>
        <dbReference type="Proteomes" id="UP000216363"/>
    </source>
</evidence>
<protein>
    <submittedName>
        <fullName evidence="1">Uncharacterized protein</fullName>
    </submittedName>
</protein>
<sequence length="84" mass="9283">MKVIDSTAIDAVILDADIDPAAVVPVIFLLEERAILFIFAIRPIWDGKTTAGFVLSDRNNDMLRIGNNLFPAAYKGPREHSLTQ</sequence>
<evidence type="ECO:0000313" key="1">
    <source>
        <dbReference type="EMBL" id="OYR26028.1"/>
    </source>
</evidence>
<name>A0A256GGA1_9HYPH</name>
<dbReference type="Proteomes" id="UP000216363">
    <property type="component" value="Unassembled WGS sequence"/>
</dbReference>
<reference evidence="1 2" key="1">
    <citation type="submission" date="2017-07" db="EMBL/GenBank/DDBJ databases">
        <title>Draft genome of Ochrobactrum lupini type strain LUP21.</title>
        <authorList>
            <person name="Krzyzanowska D.M."/>
            <person name="Jafra S."/>
        </authorList>
    </citation>
    <scope>NUCLEOTIDE SEQUENCE [LARGE SCALE GENOMIC DNA]</scope>
    <source>
        <strain evidence="1 2">LUP21</strain>
    </source>
</reference>